<evidence type="ECO:0000256" key="7">
    <source>
        <dbReference type="SAM" id="MobiDB-lite"/>
    </source>
</evidence>
<dbReference type="RefSeq" id="WP_258777393.1">
    <property type="nucleotide sequence ID" value="NZ_JANUGP010000004.1"/>
</dbReference>
<evidence type="ECO:0000256" key="6">
    <source>
        <dbReference type="ARBA" id="ARBA00029466"/>
    </source>
</evidence>
<proteinExistence type="inferred from homology"/>
<evidence type="ECO:0000256" key="2">
    <source>
        <dbReference type="ARBA" id="ARBA00022759"/>
    </source>
</evidence>
<dbReference type="GO" id="GO:0004519">
    <property type="term" value="F:endonuclease activity"/>
    <property type="evidence" value="ECO:0007669"/>
    <property type="project" value="UniProtKB-KW"/>
</dbReference>
<dbReference type="InterPro" id="IPR004603">
    <property type="entry name" value="DNA_mismatch_endonuc_vsr"/>
</dbReference>
<evidence type="ECO:0000256" key="3">
    <source>
        <dbReference type="ARBA" id="ARBA00022763"/>
    </source>
</evidence>
<dbReference type="CDD" id="cd00221">
    <property type="entry name" value="Vsr"/>
    <property type="match status" value="1"/>
</dbReference>
<evidence type="ECO:0000313" key="9">
    <source>
        <dbReference type="Proteomes" id="UP001205612"/>
    </source>
</evidence>
<comment type="similarity">
    <text evidence="6">Belongs to the Vsr family.</text>
</comment>
<keyword evidence="9" id="KW-1185">Reference proteome</keyword>
<evidence type="ECO:0000313" key="8">
    <source>
        <dbReference type="EMBL" id="MCS0601030.1"/>
    </source>
</evidence>
<evidence type="ECO:0000256" key="1">
    <source>
        <dbReference type="ARBA" id="ARBA00022722"/>
    </source>
</evidence>
<dbReference type="EMBL" id="JANUGP010000004">
    <property type="protein sequence ID" value="MCS0601030.1"/>
    <property type="molecule type" value="Genomic_DNA"/>
</dbReference>
<keyword evidence="2 8" id="KW-0255">Endonuclease</keyword>
<keyword evidence="4" id="KW-0378">Hydrolase</keyword>
<dbReference type="Gene3D" id="3.40.960.10">
    <property type="entry name" value="VSR Endonuclease"/>
    <property type="match status" value="1"/>
</dbReference>
<keyword evidence="1" id="KW-0540">Nuclease</keyword>
<feature type="compositionally biased region" description="Polar residues" evidence="7">
    <location>
        <begin position="150"/>
        <end position="162"/>
    </location>
</feature>
<keyword evidence="3" id="KW-0227">DNA damage</keyword>
<evidence type="ECO:0000256" key="4">
    <source>
        <dbReference type="ARBA" id="ARBA00022801"/>
    </source>
</evidence>
<organism evidence="8 9">
    <name type="scientific">Streptomyces pyxinicus</name>
    <dbReference type="NCBI Taxonomy" id="2970331"/>
    <lineage>
        <taxon>Bacteria</taxon>
        <taxon>Bacillati</taxon>
        <taxon>Actinomycetota</taxon>
        <taxon>Actinomycetes</taxon>
        <taxon>Kitasatosporales</taxon>
        <taxon>Streptomycetaceae</taxon>
        <taxon>Streptomyces</taxon>
    </lineage>
</organism>
<dbReference type="SUPFAM" id="SSF52980">
    <property type="entry name" value="Restriction endonuclease-like"/>
    <property type="match status" value="1"/>
</dbReference>
<dbReference type="InterPro" id="IPR011335">
    <property type="entry name" value="Restrct_endonuc-II-like"/>
</dbReference>
<name>A0ABT2AXR0_9ACTN</name>
<accession>A0ABT2AXR0</accession>
<evidence type="ECO:0000256" key="5">
    <source>
        <dbReference type="ARBA" id="ARBA00023204"/>
    </source>
</evidence>
<dbReference type="NCBIfam" id="TIGR00632">
    <property type="entry name" value="vsr"/>
    <property type="match status" value="1"/>
</dbReference>
<dbReference type="Proteomes" id="UP001205612">
    <property type="component" value="Unassembled WGS sequence"/>
</dbReference>
<reference evidence="8 9" key="1">
    <citation type="submission" date="2022-08" db="EMBL/GenBank/DDBJ databases">
        <authorList>
            <person name="Somphong A."/>
            <person name="Phongsopitanun W."/>
        </authorList>
    </citation>
    <scope>NUCLEOTIDE SEQUENCE [LARGE SCALE GENOMIC DNA]</scope>
    <source>
        <strain evidence="8 9">LP11</strain>
    </source>
</reference>
<gene>
    <name evidence="8" type="ORF">NX794_07255</name>
</gene>
<keyword evidence="5" id="KW-0234">DNA repair</keyword>
<comment type="caution">
    <text evidence="8">The sequence shown here is derived from an EMBL/GenBank/DDBJ whole genome shotgun (WGS) entry which is preliminary data.</text>
</comment>
<feature type="compositionally biased region" description="Basic and acidic residues" evidence="7">
    <location>
        <begin position="18"/>
        <end position="31"/>
    </location>
</feature>
<dbReference type="Pfam" id="PF03852">
    <property type="entry name" value="Vsr"/>
    <property type="match status" value="1"/>
</dbReference>
<feature type="region of interest" description="Disordered" evidence="7">
    <location>
        <begin position="1"/>
        <end position="31"/>
    </location>
</feature>
<sequence length="191" mass="21597">MTRASGGPSAGQWVSTTKSEHLRGRRARDTKPEVTLRKAVHRLGLRFRLQRRVARRCTADFVLPRYRIAVFVDGCFWHGCPEHCSAEFQGPNALLWQEKIAANRKRDQRNTMEATEASWTVVRIWECEIRRDTAGAAQRVATVAREQGGSVRSRSAANQSTRTRARIPTLEDGRESRRLSPNDTLSVIIGT</sequence>
<protein>
    <submittedName>
        <fullName evidence="8">Very short patch repair endonuclease</fullName>
    </submittedName>
</protein>
<feature type="region of interest" description="Disordered" evidence="7">
    <location>
        <begin position="145"/>
        <end position="166"/>
    </location>
</feature>